<sequence>MEIYCPECEWEPPSSATWTCECGHSWHTFDTHGRCPECGTVWRETQCHECRAWSPHHDWYHDLPPVDVDAVTEGQEASRRNEASIGRGCVAGPGYAGRGRRTASLQ</sequence>
<dbReference type="RefSeq" id="WP_259075001.1">
    <property type="nucleotide sequence ID" value="NZ_JANUAU010000003.1"/>
</dbReference>
<feature type="region of interest" description="Disordered" evidence="1">
    <location>
        <begin position="73"/>
        <end position="106"/>
    </location>
</feature>
<dbReference type="Proteomes" id="UP001155027">
    <property type="component" value="Unassembled WGS sequence"/>
</dbReference>
<proteinExistence type="predicted"/>
<accession>A0A9X2PXL9</accession>
<dbReference type="EMBL" id="JANUAU010000003">
    <property type="protein sequence ID" value="MCS3677262.1"/>
    <property type="molecule type" value="Genomic_DNA"/>
</dbReference>
<organism evidence="2 3">
    <name type="scientific">Salinibacter ruber</name>
    <dbReference type="NCBI Taxonomy" id="146919"/>
    <lineage>
        <taxon>Bacteria</taxon>
        <taxon>Pseudomonadati</taxon>
        <taxon>Rhodothermota</taxon>
        <taxon>Rhodothermia</taxon>
        <taxon>Rhodothermales</taxon>
        <taxon>Salinibacteraceae</taxon>
        <taxon>Salinibacter</taxon>
    </lineage>
</organism>
<dbReference type="AlphaFoldDB" id="A0A9X2PXL9"/>
<protein>
    <submittedName>
        <fullName evidence="2">RNA-binding Zn-ribbon protein involved in translation (DUF1610 family)</fullName>
    </submittedName>
</protein>
<name>A0A9X2PXL9_9BACT</name>
<reference evidence="2" key="1">
    <citation type="submission" date="2022-08" db="EMBL/GenBank/DDBJ databases">
        <title>Genomic Encyclopedia of Type Strains, Phase V (KMG-V): Genome sequencing to study the core and pangenomes of soil and plant-associated prokaryotes.</title>
        <authorList>
            <person name="Whitman W."/>
        </authorList>
    </citation>
    <scope>NUCLEOTIDE SEQUENCE</scope>
    <source>
        <strain evidence="2">0</strain>
    </source>
</reference>
<evidence type="ECO:0000313" key="3">
    <source>
        <dbReference type="Proteomes" id="UP001155027"/>
    </source>
</evidence>
<evidence type="ECO:0000256" key="1">
    <source>
        <dbReference type="SAM" id="MobiDB-lite"/>
    </source>
</evidence>
<evidence type="ECO:0000313" key="2">
    <source>
        <dbReference type="EMBL" id="MCS3677262.1"/>
    </source>
</evidence>
<comment type="caution">
    <text evidence="2">The sequence shown here is derived from an EMBL/GenBank/DDBJ whole genome shotgun (WGS) entry which is preliminary data.</text>
</comment>
<gene>
    <name evidence="2" type="ORF">GGP71_001178</name>
</gene>